<protein>
    <submittedName>
        <fullName evidence="1">Uncharacterized protein</fullName>
    </submittedName>
</protein>
<dbReference type="EMBL" id="JACIEU010000033">
    <property type="protein sequence ID" value="MBB4151284.1"/>
    <property type="molecule type" value="Genomic_DNA"/>
</dbReference>
<sequence>MPGFSKTCHCSTDLGRPELVVSSRQIASRINARIADGPDGMYCAGIRTAANAIVGRASRDMPLLIDPFAIGEWLDEQAPLHALAPACCEEGYFLKPSDERWSTGASLDE</sequence>
<keyword evidence="2" id="KW-1185">Reference proteome</keyword>
<dbReference type="AlphaFoldDB" id="A0A7W6LVQ5"/>
<gene>
    <name evidence="1" type="ORF">GGQ90_005096</name>
</gene>
<organism evidence="1 2">
    <name type="scientific">Sphingobium scionense</name>
    <dbReference type="NCBI Taxonomy" id="1404341"/>
    <lineage>
        <taxon>Bacteria</taxon>
        <taxon>Pseudomonadati</taxon>
        <taxon>Pseudomonadota</taxon>
        <taxon>Alphaproteobacteria</taxon>
        <taxon>Sphingomonadales</taxon>
        <taxon>Sphingomonadaceae</taxon>
        <taxon>Sphingobium</taxon>
    </lineage>
</organism>
<evidence type="ECO:0000313" key="2">
    <source>
        <dbReference type="Proteomes" id="UP000590524"/>
    </source>
</evidence>
<evidence type="ECO:0000313" key="1">
    <source>
        <dbReference type="EMBL" id="MBB4151284.1"/>
    </source>
</evidence>
<proteinExistence type="predicted"/>
<reference evidence="1 2" key="1">
    <citation type="submission" date="2020-08" db="EMBL/GenBank/DDBJ databases">
        <title>Genomic Encyclopedia of Type Strains, Phase IV (KMG-IV): sequencing the most valuable type-strain genomes for metagenomic binning, comparative biology and taxonomic classification.</title>
        <authorList>
            <person name="Goeker M."/>
        </authorList>
    </citation>
    <scope>NUCLEOTIDE SEQUENCE [LARGE SCALE GENOMIC DNA]</scope>
    <source>
        <strain evidence="1 2">DSM 19371</strain>
    </source>
</reference>
<dbReference type="RefSeq" id="WP_188084254.1">
    <property type="nucleotide sequence ID" value="NZ_JACIEU010000033.1"/>
</dbReference>
<dbReference type="Proteomes" id="UP000590524">
    <property type="component" value="Unassembled WGS sequence"/>
</dbReference>
<comment type="caution">
    <text evidence="1">The sequence shown here is derived from an EMBL/GenBank/DDBJ whole genome shotgun (WGS) entry which is preliminary data.</text>
</comment>
<name>A0A7W6LVQ5_9SPHN</name>
<accession>A0A7W6LVQ5</accession>